<evidence type="ECO:0000313" key="1">
    <source>
        <dbReference type="EMBL" id="KAH9312911.1"/>
    </source>
</evidence>
<evidence type="ECO:0000313" key="2">
    <source>
        <dbReference type="Proteomes" id="UP000824469"/>
    </source>
</evidence>
<comment type="caution">
    <text evidence="1">The sequence shown here is derived from an EMBL/GenBank/DDBJ whole genome shotgun (WGS) entry which is preliminary data.</text>
</comment>
<organism evidence="1 2">
    <name type="scientific">Taxus chinensis</name>
    <name type="common">Chinese yew</name>
    <name type="synonym">Taxus wallichiana var. chinensis</name>
    <dbReference type="NCBI Taxonomy" id="29808"/>
    <lineage>
        <taxon>Eukaryota</taxon>
        <taxon>Viridiplantae</taxon>
        <taxon>Streptophyta</taxon>
        <taxon>Embryophyta</taxon>
        <taxon>Tracheophyta</taxon>
        <taxon>Spermatophyta</taxon>
        <taxon>Pinopsida</taxon>
        <taxon>Pinidae</taxon>
        <taxon>Conifers II</taxon>
        <taxon>Cupressales</taxon>
        <taxon>Taxaceae</taxon>
        <taxon>Taxus</taxon>
    </lineage>
</organism>
<feature type="non-terminal residue" evidence="1">
    <location>
        <position position="75"/>
    </location>
</feature>
<feature type="non-terminal residue" evidence="1">
    <location>
        <position position="1"/>
    </location>
</feature>
<dbReference type="EMBL" id="JAHRHJ020000006">
    <property type="protein sequence ID" value="KAH9312911.1"/>
    <property type="molecule type" value="Genomic_DNA"/>
</dbReference>
<reference evidence="1 2" key="1">
    <citation type="journal article" date="2021" name="Nat. Plants">
        <title>The Taxus genome provides insights into paclitaxel biosynthesis.</title>
        <authorList>
            <person name="Xiong X."/>
            <person name="Gou J."/>
            <person name="Liao Q."/>
            <person name="Li Y."/>
            <person name="Zhou Q."/>
            <person name="Bi G."/>
            <person name="Li C."/>
            <person name="Du R."/>
            <person name="Wang X."/>
            <person name="Sun T."/>
            <person name="Guo L."/>
            <person name="Liang H."/>
            <person name="Lu P."/>
            <person name="Wu Y."/>
            <person name="Zhang Z."/>
            <person name="Ro D.K."/>
            <person name="Shang Y."/>
            <person name="Huang S."/>
            <person name="Yan J."/>
        </authorList>
    </citation>
    <scope>NUCLEOTIDE SEQUENCE [LARGE SCALE GENOMIC DNA]</scope>
    <source>
        <strain evidence="1">Ta-2019</strain>
    </source>
</reference>
<sequence>LQVEVQRGKRQRDVGCESKKLKIKSWFRAMTLPTRNFCQKAISLNQIKTTTLKLKKTAFQWLSGLDIYVFCILMK</sequence>
<keyword evidence="2" id="KW-1185">Reference proteome</keyword>
<dbReference type="AlphaFoldDB" id="A0AA38FZG2"/>
<gene>
    <name evidence="1" type="ORF">KI387_027946</name>
</gene>
<protein>
    <submittedName>
        <fullName evidence="1">Uncharacterized protein</fullName>
    </submittedName>
</protein>
<dbReference type="Proteomes" id="UP000824469">
    <property type="component" value="Unassembled WGS sequence"/>
</dbReference>
<proteinExistence type="predicted"/>
<name>A0AA38FZG2_TAXCH</name>
<accession>A0AA38FZG2</accession>